<dbReference type="GO" id="GO:0003964">
    <property type="term" value="F:RNA-directed DNA polymerase activity"/>
    <property type="evidence" value="ECO:0007669"/>
    <property type="project" value="UniProtKB-KW"/>
</dbReference>
<protein>
    <submittedName>
        <fullName evidence="1">Reverse transcriptase</fullName>
    </submittedName>
</protein>
<keyword evidence="1" id="KW-0695">RNA-directed DNA polymerase</keyword>
<dbReference type="AlphaFoldDB" id="A0AAD7LFR4"/>
<proteinExistence type="predicted"/>
<dbReference type="PANTHER" id="PTHR31286:SF99">
    <property type="entry name" value="DUF4283 DOMAIN-CONTAINING PROTEIN"/>
    <property type="match status" value="1"/>
</dbReference>
<sequence>MLRIIFGGPYVIAKHFLTIRKWVPCFKPSEAKISFITCVRIPGFPVECYRDEVLYAAVAAIGKPIKIDIQTALATRSGFARLCVELDLENPLVAKVWVRGEWRLVEYKGLDQICFKGGRVGHHIEWYSHGRSVIESSKMGPSELQGTYALATTMVTEAEGEVVEEDYSPWMLVKRKSRRPYANIGESSKVSPAYDRN</sequence>
<gene>
    <name evidence="1" type="ORF">O6P43_023681</name>
</gene>
<keyword evidence="1" id="KW-0808">Transferase</keyword>
<keyword evidence="2" id="KW-1185">Reference proteome</keyword>
<evidence type="ECO:0000313" key="1">
    <source>
        <dbReference type="EMBL" id="KAJ7957365.1"/>
    </source>
</evidence>
<dbReference type="KEGG" id="qsa:O6P43_023681"/>
<accession>A0AAD7LFR4</accession>
<dbReference type="PANTHER" id="PTHR31286">
    <property type="entry name" value="GLYCINE-RICH CELL WALL STRUCTURAL PROTEIN 1.8-LIKE"/>
    <property type="match status" value="1"/>
</dbReference>
<reference evidence="1" key="1">
    <citation type="journal article" date="2023" name="Science">
        <title>Elucidation of the pathway for biosynthesis of saponin adjuvants from the soapbark tree.</title>
        <authorList>
            <person name="Reed J."/>
            <person name="Orme A."/>
            <person name="El-Demerdash A."/>
            <person name="Owen C."/>
            <person name="Martin L.B.B."/>
            <person name="Misra R.C."/>
            <person name="Kikuchi S."/>
            <person name="Rejzek M."/>
            <person name="Martin A.C."/>
            <person name="Harkess A."/>
            <person name="Leebens-Mack J."/>
            <person name="Louveau T."/>
            <person name="Stephenson M.J."/>
            <person name="Osbourn A."/>
        </authorList>
    </citation>
    <scope>NUCLEOTIDE SEQUENCE</scope>
    <source>
        <strain evidence="1">S10</strain>
    </source>
</reference>
<dbReference type="InterPro" id="IPR040256">
    <property type="entry name" value="At4g02000-like"/>
</dbReference>
<organism evidence="1 2">
    <name type="scientific">Quillaja saponaria</name>
    <name type="common">Soap bark tree</name>
    <dbReference type="NCBI Taxonomy" id="32244"/>
    <lineage>
        <taxon>Eukaryota</taxon>
        <taxon>Viridiplantae</taxon>
        <taxon>Streptophyta</taxon>
        <taxon>Embryophyta</taxon>
        <taxon>Tracheophyta</taxon>
        <taxon>Spermatophyta</taxon>
        <taxon>Magnoliopsida</taxon>
        <taxon>eudicotyledons</taxon>
        <taxon>Gunneridae</taxon>
        <taxon>Pentapetalae</taxon>
        <taxon>rosids</taxon>
        <taxon>fabids</taxon>
        <taxon>Fabales</taxon>
        <taxon>Quillajaceae</taxon>
        <taxon>Quillaja</taxon>
    </lineage>
</organism>
<dbReference type="EMBL" id="JARAOO010000009">
    <property type="protein sequence ID" value="KAJ7957365.1"/>
    <property type="molecule type" value="Genomic_DNA"/>
</dbReference>
<keyword evidence="1" id="KW-0548">Nucleotidyltransferase</keyword>
<evidence type="ECO:0000313" key="2">
    <source>
        <dbReference type="Proteomes" id="UP001163823"/>
    </source>
</evidence>
<comment type="caution">
    <text evidence="1">The sequence shown here is derived from an EMBL/GenBank/DDBJ whole genome shotgun (WGS) entry which is preliminary data.</text>
</comment>
<dbReference type="Proteomes" id="UP001163823">
    <property type="component" value="Chromosome 9"/>
</dbReference>
<name>A0AAD7LFR4_QUISA</name>